<feature type="transmembrane region" description="Helical" evidence="7">
    <location>
        <begin position="95"/>
        <end position="112"/>
    </location>
</feature>
<reference evidence="9 10" key="1">
    <citation type="journal article" date="2012" name="Genome Biol.">
        <title>Genome and low-iron response of an oceanic diatom adapted to chronic iron limitation.</title>
        <authorList>
            <person name="Lommer M."/>
            <person name="Specht M."/>
            <person name="Roy A.S."/>
            <person name="Kraemer L."/>
            <person name="Andreson R."/>
            <person name="Gutowska M.A."/>
            <person name="Wolf J."/>
            <person name="Bergner S.V."/>
            <person name="Schilhabel M.B."/>
            <person name="Klostermeier U.C."/>
            <person name="Beiko R.G."/>
            <person name="Rosenstiel P."/>
            <person name="Hippler M."/>
            <person name="Laroche J."/>
        </authorList>
    </citation>
    <scope>NUCLEOTIDE SEQUENCE [LARGE SCALE GENOMIC DNA]</scope>
    <source>
        <strain evidence="9 10">CCMP1005</strain>
    </source>
</reference>
<keyword evidence="2" id="KW-0813">Transport</keyword>
<feature type="transmembrane region" description="Helical" evidence="7">
    <location>
        <begin position="357"/>
        <end position="379"/>
    </location>
</feature>
<feature type="transmembrane region" description="Helical" evidence="7">
    <location>
        <begin position="6"/>
        <end position="28"/>
    </location>
</feature>
<feature type="transmembrane region" description="Helical" evidence="7">
    <location>
        <begin position="322"/>
        <end position="345"/>
    </location>
</feature>
<feature type="transmembrane region" description="Helical" evidence="7">
    <location>
        <begin position="471"/>
        <end position="493"/>
    </location>
</feature>
<keyword evidence="10" id="KW-1185">Reference proteome</keyword>
<dbReference type="Pfam" id="PF07690">
    <property type="entry name" value="MFS_1"/>
    <property type="match status" value="1"/>
</dbReference>
<feature type="transmembrane region" description="Helical" evidence="7">
    <location>
        <begin position="513"/>
        <end position="533"/>
    </location>
</feature>
<evidence type="ECO:0000256" key="6">
    <source>
        <dbReference type="ARBA" id="ARBA00024338"/>
    </source>
</evidence>
<comment type="similarity">
    <text evidence="6">Belongs to the major facilitator superfamily. Spinster (TC 2.A.1.49) family.</text>
</comment>
<dbReference type="InterPro" id="IPR020846">
    <property type="entry name" value="MFS_dom"/>
</dbReference>
<dbReference type="PROSITE" id="PS50850">
    <property type="entry name" value="MFS"/>
    <property type="match status" value="1"/>
</dbReference>
<dbReference type="OMA" id="FGSVYFE"/>
<dbReference type="PANTHER" id="PTHR23505">
    <property type="entry name" value="SPINSTER"/>
    <property type="match status" value="1"/>
</dbReference>
<dbReference type="GO" id="GO:0016020">
    <property type="term" value="C:membrane"/>
    <property type="evidence" value="ECO:0007669"/>
    <property type="project" value="UniProtKB-SubCell"/>
</dbReference>
<feature type="transmembrane region" description="Helical" evidence="7">
    <location>
        <begin position="201"/>
        <end position="223"/>
    </location>
</feature>
<comment type="subcellular location">
    <subcellularLocation>
        <location evidence="1">Membrane</location>
        <topology evidence="1">Multi-pass membrane protein</topology>
    </subcellularLocation>
</comment>
<dbReference type="PANTHER" id="PTHR23505:SF52">
    <property type="entry name" value="MAJOR FACILITATOR SUPERFAMILY PROTEIN"/>
    <property type="match status" value="1"/>
</dbReference>
<evidence type="ECO:0000256" key="3">
    <source>
        <dbReference type="ARBA" id="ARBA00022692"/>
    </source>
</evidence>
<feature type="transmembrane region" description="Helical" evidence="7">
    <location>
        <begin position="262"/>
        <end position="284"/>
    </location>
</feature>
<dbReference type="GO" id="GO:0022857">
    <property type="term" value="F:transmembrane transporter activity"/>
    <property type="evidence" value="ECO:0007669"/>
    <property type="project" value="InterPro"/>
</dbReference>
<name>K0R2X8_THAOC</name>
<keyword evidence="3 7" id="KW-0812">Transmembrane</keyword>
<feature type="transmembrane region" description="Helical" evidence="7">
    <location>
        <begin position="146"/>
        <end position="169"/>
    </location>
</feature>
<dbReference type="InterPro" id="IPR036259">
    <property type="entry name" value="MFS_trans_sf"/>
</dbReference>
<evidence type="ECO:0000256" key="5">
    <source>
        <dbReference type="ARBA" id="ARBA00023136"/>
    </source>
</evidence>
<gene>
    <name evidence="9" type="ORF">THAOC_34767</name>
</gene>
<evidence type="ECO:0000256" key="2">
    <source>
        <dbReference type="ARBA" id="ARBA00022448"/>
    </source>
</evidence>
<evidence type="ECO:0000256" key="4">
    <source>
        <dbReference type="ARBA" id="ARBA00022989"/>
    </source>
</evidence>
<evidence type="ECO:0000313" key="9">
    <source>
        <dbReference type="EMBL" id="EJK46560.1"/>
    </source>
</evidence>
<keyword evidence="5 7" id="KW-0472">Membrane</keyword>
<keyword evidence="4 7" id="KW-1133">Transmembrane helix</keyword>
<organism evidence="9 10">
    <name type="scientific">Thalassiosira oceanica</name>
    <name type="common">Marine diatom</name>
    <dbReference type="NCBI Taxonomy" id="159749"/>
    <lineage>
        <taxon>Eukaryota</taxon>
        <taxon>Sar</taxon>
        <taxon>Stramenopiles</taxon>
        <taxon>Ochrophyta</taxon>
        <taxon>Bacillariophyta</taxon>
        <taxon>Coscinodiscophyceae</taxon>
        <taxon>Thalassiosirophycidae</taxon>
        <taxon>Thalassiosirales</taxon>
        <taxon>Thalassiosiraceae</taxon>
        <taxon>Thalassiosira</taxon>
    </lineage>
</organism>
<proteinExistence type="inferred from homology"/>
<dbReference type="Gene3D" id="1.20.1250.20">
    <property type="entry name" value="MFS general substrate transporter like domains"/>
    <property type="match status" value="1"/>
</dbReference>
<comment type="caution">
    <text evidence="9">The sequence shown here is derived from an EMBL/GenBank/DDBJ whole genome shotgun (WGS) entry which is preliminary data.</text>
</comment>
<dbReference type="InterPro" id="IPR011701">
    <property type="entry name" value="MFS"/>
</dbReference>
<evidence type="ECO:0000256" key="1">
    <source>
        <dbReference type="ARBA" id="ARBA00004141"/>
    </source>
</evidence>
<feature type="domain" description="Major facilitator superfamily (MFS) profile" evidence="8">
    <location>
        <begin position="101"/>
        <end position="538"/>
    </location>
</feature>
<dbReference type="AlphaFoldDB" id="K0R2X8"/>
<protein>
    <recommendedName>
        <fullName evidence="8">Major facilitator superfamily (MFS) profile domain-containing protein</fullName>
    </recommendedName>
</protein>
<dbReference type="OrthoDB" id="3639251at2759"/>
<dbReference type="SUPFAM" id="SSF103473">
    <property type="entry name" value="MFS general substrate transporter"/>
    <property type="match status" value="1"/>
</dbReference>
<dbReference type="InterPro" id="IPR044770">
    <property type="entry name" value="MFS_spinster-like"/>
</dbReference>
<accession>K0R2X8</accession>
<dbReference type="EMBL" id="AGNL01047678">
    <property type="protein sequence ID" value="EJK46560.1"/>
    <property type="molecule type" value="Genomic_DNA"/>
</dbReference>
<dbReference type="eggNOG" id="KOG1330">
    <property type="taxonomic scope" value="Eukaryota"/>
</dbReference>
<dbReference type="Proteomes" id="UP000266841">
    <property type="component" value="Unassembled WGS sequence"/>
</dbReference>
<evidence type="ECO:0000259" key="8">
    <source>
        <dbReference type="PROSITE" id="PS50850"/>
    </source>
</evidence>
<evidence type="ECO:0000313" key="10">
    <source>
        <dbReference type="Proteomes" id="UP000266841"/>
    </source>
</evidence>
<feature type="transmembrane region" description="Helical" evidence="7">
    <location>
        <begin position="235"/>
        <end position="256"/>
    </location>
</feature>
<feature type="transmembrane region" description="Helical" evidence="7">
    <location>
        <begin position="437"/>
        <end position="459"/>
    </location>
</feature>
<evidence type="ECO:0000256" key="7">
    <source>
        <dbReference type="SAM" id="Phobius"/>
    </source>
</evidence>
<sequence>MKTSALARVFIVAIAGCRFPLCVCFTVHRRGGEILSLRADGPTMLTSATRRTPQHPHQLTRRQRPIFHHEYRSLESKLRAQGSPEETGSTRTGEILYLVLPLLLVYISNQWSRYSISYLVDFSSTDGALNSYQAMNVDLQFDQSQYGLLASTAFTILFALSSLLAGSLADKYDRKLLTMGSCGVWTMATLAQSQANTFNDVLVARIIMGGACAFAVPAAYTLISEKVSEDKLALANSFYGSGVYVGGALASLSLLLDNNFGWRITLETIAGFGFVSVMVAGLVLPSDSLRMINGAGSEEKSKQEGGLFSDASDILSIPRVQFIYLASFVRFCSGLLIGVWAAPYYKQAFPDSSAEYALINAIIVGAIGMSSGILGGYVADSLGARVKDSRDSGSVLLRSFDESNIRLLLPIVGNLLAIPSWYLTMHSVGSEESFKGAMFWLGIEYLVAECWFGPTIAVLQSTVGKSRTGTAQGLFVLTGALGNLAPTLLGIIYSNNSQVGDGGGSSPEMLADYLTYGVCAGYLLSSIFFALSLRASSQSREEQYMRSNKS</sequence>